<accession>A0A8S2TFD5</accession>
<evidence type="ECO:0000313" key="2">
    <source>
        <dbReference type="EMBL" id="CAF4336212.1"/>
    </source>
</evidence>
<dbReference type="EMBL" id="CAJOBH010042472">
    <property type="protein sequence ID" value="CAF4336212.1"/>
    <property type="molecule type" value="Genomic_DNA"/>
</dbReference>
<name>A0A8S2TFD5_9BILA</name>
<proteinExistence type="predicted"/>
<comment type="caution">
    <text evidence="1">The sequence shown here is derived from an EMBL/GenBank/DDBJ whole genome shotgun (WGS) entry which is preliminary data.</text>
</comment>
<dbReference type="EMBL" id="CAJOBJ010032110">
    <property type="protein sequence ID" value="CAF4279209.1"/>
    <property type="molecule type" value="Genomic_DNA"/>
</dbReference>
<dbReference type="GO" id="GO:0006400">
    <property type="term" value="P:tRNA modification"/>
    <property type="evidence" value="ECO:0007669"/>
    <property type="project" value="InterPro"/>
</dbReference>
<protein>
    <submittedName>
        <fullName evidence="1">Uncharacterized protein</fullName>
    </submittedName>
</protein>
<evidence type="ECO:0000313" key="3">
    <source>
        <dbReference type="Proteomes" id="UP000681720"/>
    </source>
</evidence>
<dbReference type="AlphaFoldDB" id="A0A8S2TFD5"/>
<dbReference type="SUPFAM" id="SSF51713">
    <property type="entry name" value="tRNA-guanine transglycosylase"/>
    <property type="match status" value="1"/>
</dbReference>
<organism evidence="1 3">
    <name type="scientific">Rotaria magnacalcarata</name>
    <dbReference type="NCBI Taxonomy" id="392030"/>
    <lineage>
        <taxon>Eukaryota</taxon>
        <taxon>Metazoa</taxon>
        <taxon>Spiralia</taxon>
        <taxon>Gnathifera</taxon>
        <taxon>Rotifera</taxon>
        <taxon>Eurotatoria</taxon>
        <taxon>Bdelloidea</taxon>
        <taxon>Philodinida</taxon>
        <taxon>Philodinidae</taxon>
        <taxon>Rotaria</taxon>
    </lineage>
</organism>
<gene>
    <name evidence="2" type="ORF">BYL167_LOCUS28909</name>
    <name evidence="1" type="ORF">GIL414_LOCUS24905</name>
</gene>
<reference evidence="1" key="1">
    <citation type="submission" date="2021-02" db="EMBL/GenBank/DDBJ databases">
        <authorList>
            <person name="Nowell W R."/>
        </authorList>
    </citation>
    <scope>NUCLEOTIDE SEQUENCE</scope>
</reference>
<feature type="non-terminal residue" evidence="1">
    <location>
        <position position="64"/>
    </location>
</feature>
<dbReference type="InterPro" id="IPR036511">
    <property type="entry name" value="TGT-like_sf"/>
</dbReference>
<dbReference type="Proteomes" id="UP000681967">
    <property type="component" value="Unassembled WGS sequence"/>
</dbReference>
<dbReference type="Proteomes" id="UP000681720">
    <property type="component" value="Unassembled WGS sequence"/>
</dbReference>
<evidence type="ECO:0000313" key="1">
    <source>
        <dbReference type="EMBL" id="CAF4279209.1"/>
    </source>
</evidence>
<sequence length="64" mass="6849">MATMSFKTISLSSSIATTANTARLGELAFSTIPKIIETPAAMLYVRSGVVPDVTYDLIPDNVTR</sequence>